<feature type="transmembrane region" description="Helical" evidence="6">
    <location>
        <begin position="136"/>
        <end position="158"/>
    </location>
</feature>
<dbReference type="SUPFAM" id="SSF103473">
    <property type="entry name" value="MFS general substrate transporter"/>
    <property type="match status" value="1"/>
</dbReference>
<dbReference type="InterPro" id="IPR036259">
    <property type="entry name" value="MFS_trans_sf"/>
</dbReference>
<feature type="transmembrane region" description="Helical" evidence="6">
    <location>
        <begin position="276"/>
        <end position="296"/>
    </location>
</feature>
<keyword evidence="2" id="KW-1003">Cell membrane</keyword>
<evidence type="ECO:0000313" key="9">
    <source>
        <dbReference type="Proteomes" id="UP001196870"/>
    </source>
</evidence>
<dbReference type="PANTHER" id="PTHR43124">
    <property type="entry name" value="PURINE EFFLUX PUMP PBUE"/>
    <property type="match status" value="1"/>
</dbReference>
<protein>
    <submittedName>
        <fullName evidence="8">MFS transporter</fullName>
    </submittedName>
</protein>
<comment type="caution">
    <text evidence="8">The sequence shown here is derived from an EMBL/GenBank/DDBJ whole genome shotgun (WGS) entry which is preliminary data.</text>
</comment>
<evidence type="ECO:0000256" key="3">
    <source>
        <dbReference type="ARBA" id="ARBA00022692"/>
    </source>
</evidence>
<dbReference type="InterPro" id="IPR050189">
    <property type="entry name" value="MFS_Efflux_Transporters"/>
</dbReference>
<comment type="subcellular location">
    <subcellularLocation>
        <location evidence="1">Cell membrane</location>
        <topology evidence="1">Multi-pass membrane protein</topology>
    </subcellularLocation>
</comment>
<dbReference type="PANTHER" id="PTHR43124:SF3">
    <property type="entry name" value="CHLORAMPHENICOL EFFLUX PUMP RV0191"/>
    <property type="match status" value="1"/>
</dbReference>
<dbReference type="PROSITE" id="PS50850">
    <property type="entry name" value="MFS"/>
    <property type="match status" value="1"/>
</dbReference>
<feature type="transmembrane region" description="Helical" evidence="6">
    <location>
        <begin position="326"/>
        <end position="343"/>
    </location>
</feature>
<name>A0ABS5F868_9PROT</name>
<feature type="transmembrane region" description="Helical" evidence="6">
    <location>
        <begin position="302"/>
        <end position="321"/>
    </location>
</feature>
<feature type="transmembrane region" description="Helical" evidence="6">
    <location>
        <begin position="103"/>
        <end position="124"/>
    </location>
</feature>
<feature type="transmembrane region" description="Helical" evidence="6">
    <location>
        <begin position="78"/>
        <end position="97"/>
    </location>
</feature>
<feature type="transmembrane region" description="Helical" evidence="6">
    <location>
        <begin position="164"/>
        <end position="190"/>
    </location>
</feature>
<evidence type="ECO:0000256" key="4">
    <source>
        <dbReference type="ARBA" id="ARBA00022989"/>
    </source>
</evidence>
<dbReference type="CDD" id="cd06174">
    <property type="entry name" value="MFS"/>
    <property type="match status" value="1"/>
</dbReference>
<feature type="transmembrane region" description="Helical" evidence="6">
    <location>
        <begin position="46"/>
        <end position="66"/>
    </location>
</feature>
<dbReference type="InterPro" id="IPR020846">
    <property type="entry name" value="MFS_dom"/>
</dbReference>
<evidence type="ECO:0000256" key="1">
    <source>
        <dbReference type="ARBA" id="ARBA00004651"/>
    </source>
</evidence>
<dbReference type="Proteomes" id="UP001196870">
    <property type="component" value="Unassembled WGS sequence"/>
</dbReference>
<proteinExistence type="predicted"/>
<keyword evidence="3 6" id="KW-0812">Transmembrane</keyword>
<evidence type="ECO:0000256" key="2">
    <source>
        <dbReference type="ARBA" id="ARBA00022475"/>
    </source>
</evidence>
<keyword evidence="4 6" id="KW-1133">Transmembrane helix</keyword>
<dbReference type="Pfam" id="PF07690">
    <property type="entry name" value="MFS_1"/>
    <property type="match status" value="1"/>
</dbReference>
<organism evidence="8 9">
    <name type="scientific">Plastoroseomonas hellenica</name>
    <dbReference type="NCBI Taxonomy" id="2687306"/>
    <lineage>
        <taxon>Bacteria</taxon>
        <taxon>Pseudomonadati</taxon>
        <taxon>Pseudomonadota</taxon>
        <taxon>Alphaproteobacteria</taxon>
        <taxon>Acetobacterales</taxon>
        <taxon>Acetobacteraceae</taxon>
        <taxon>Plastoroseomonas</taxon>
    </lineage>
</organism>
<feature type="transmembrane region" description="Helical" evidence="6">
    <location>
        <begin position="355"/>
        <end position="379"/>
    </location>
</feature>
<feature type="transmembrane region" description="Helical" evidence="6">
    <location>
        <begin position="247"/>
        <end position="269"/>
    </location>
</feature>
<dbReference type="InterPro" id="IPR011701">
    <property type="entry name" value="MFS"/>
</dbReference>
<dbReference type="Gene3D" id="1.20.1250.20">
    <property type="entry name" value="MFS general substrate transporter like domains"/>
    <property type="match status" value="2"/>
</dbReference>
<evidence type="ECO:0000256" key="5">
    <source>
        <dbReference type="ARBA" id="ARBA00023136"/>
    </source>
</evidence>
<feature type="domain" description="Major facilitator superfamily (MFS) profile" evidence="7">
    <location>
        <begin position="12"/>
        <end position="390"/>
    </location>
</feature>
<evidence type="ECO:0000259" key="7">
    <source>
        <dbReference type="PROSITE" id="PS50850"/>
    </source>
</evidence>
<evidence type="ECO:0000313" key="8">
    <source>
        <dbReference type="EMBL" id="MBR0668755.1"/>
    </source>
</evidence>
<keyword evidence="5 6" id="KW-0472">Membrane</keyword>
<sequence>MPRTAAITRWAPVAAVVGAGVVSALQVGKAAIATPLLQADLRLDLGAVGWVTAIFAILGVFGGIPAGAMARALGDRRVLVAGLAAVAIGSAAGALSPSFAMLLASRIVEGLGFLLIAVSGPAILQRVVAEAHRTIAFALWSCFMPAGMAIAMLAGPALGDWRVIWWICAALAVAAIAAVFICIGRAAAAAPIPAQRLWADATAVVTGRGPLLLAGCFALYSLMFFALFSFLPVLLMERMQATHGTAGLLSAAATAVNVVGNLGAGWLLARGASRSALIIGATVVMGLCGIGIFLPLLPAVPAFLLCLVFSGIGGMIPATLISSAPIAAPAALTPVVIGLIMQGSNLGQVVGPAAVGGAIAAFGWPAAAVAVLAAALLAAGAARALRPILTPLG</sequence>
<dbReference type="EMBL" id="JAAGBB010000067">
    <property type="protein sequence ID" value="MBR0668755.1"/>
    <property type="molecule type" value="Genomic_DNA"/>
</dbReference>
<feature type="transmembrane region" description="Helical" evidence="6">
    <location>
        <begin position="211"/>
        <end position="235"/>
    </location>
</feature>
<keyword evidence="9" id="KW-1185">Reference proteome</keyword>
<gene>
    <name evidence="8" type="ORF">GXW71_30680</name>
</gene>
<accession>A0ABS5F868</accession>
<reference evidence="9" key="1">
    <citation type="journal article" date="2021" name="Syst. Appl. Microbiol.">
        <title>Roseomonas hellenica sp. nov., isolated from roots of wild-growing Alkanna tinctoria.</title>
        <authorList>
            <person name="Rat A."/>
            <person name="Naranjo H.D."/>
            <person name="Lebbe L."/>
            <person name="Cnockaert M."/>
            <person name="Krigas N."/>
            <person name="Grigoriadou K."/>
            <person name="Maloupa E."/>
            <person name="Willems A."/>
        </authorList>
    </citation>
    <scope>NUCLEOTIDE SEQUENCE [LARGE SCALE GENOMIC DNA]</scope>
    <source>
        <strain evidence="9">LMG 31523</strain>
    </source>
</reference>
<evidence type="ECO:0000256" key="6">
    <source>
        <dbReference type="SAM" id="Phobius"/>
    </source>
</evidence>